<dbReference type="PANTHER" id="PTHR43581:SF4">
    <property type="entry name" value="ATP_GTP PHOSPHATASE"/>
    <property type="match status" value="1"/>
</dbReference>
<dbReference type="InterPro" id="IPR041685">
    <property type="entry name" value="AAA_GajA/Old/RecF-like"/>
</dbReference>
<dbReference type="PANTHER" id="PTHR43581">
    <property type="entry name" value="ATP/GTP PHOSPHATASE"/>
    <property type="match status" value="1"/>
</dbReference>
<evidence type="ECO:0000313" key="2">
    <source>
        <dbReference type="EMBL" id="PWK68277.1"/>
    </source>
</evidence>
<dbReference type="Pfam" id="PF13175">
    <property type="entry name" value="AAA_15"/>
    <property type="match status" value="1"/>
</dbReference>
<dbReference type="AlphaFoldDB" id="A0A316HC66"/>
<accession>A0A316HC66</accession>
<comment type="caution">
    <text evidence="2">The sequence shown here is derived from an EMBL/GenBank/DDBJ whole genome shotgun (WGS) entry which is preliminary data.</text>
</comment>
<evidence type="ECO:0000313" key="3">
    <source>
        <dbReference type="Proteomes" id="UP000245678"/>
    </source>
</evidence>
<reference evidence="2 3" key="1">
    <citation type="submission" date="2018-05" db="EMBL/GenBank/DDBJ databases">
        <title>Genomic Encyclopedia of Archaeal and Bacterial Type Strains, Phase II (KMG-II): from individual species to whole genera.</title>
        <authorList>
            <person name="Goeker M."/>
        </authorList>
    </citation>
    <scope>NUCLEOTIDE SEQUENCE [LARGE SCALE GENOMIC DNA]</scope>
    <source>
        <strain evidence="2 3">DSM 19975</strain>
    </source>
</reference>
<evidence type="ECO:0000259" key="1">
    <source>
        <dbReference type="Pfam" id="PF13175"/>
    </source>
</evidence>
<protein>
    <submittedName>
        <fullName evidence="2">AAA ATPase-like protein</fullName>
    </submittedName>
</protein>
<name>A0A316HC66_9SPHI</name>
<dbReference type="InterPro" id="IPR027417">
    <property type="entry name" value="P-loop_NTPase"/>
</dbReference>
<keyword evidence="3" id="KW-1185">Reference proteome</keyword>
<gene>
    <name evidence="2" type="ORF">LX99_04801</name>
</gene>
<sequence length="644" mass="74797">MEFLFLYVEQFRGFYQQAFNFSPELKFSVVLKTETKKNKDYSVNIELNPDFVHLFDSNILNLTAIVGKNGAGKSTLLHCLKLITGQLGILTSSLIFAIREKKEKQRDRVKIYHYQGGGVDDMTLLNVTVNESLEVSKLYDVINPMGYKVERLGLNYNKEKVTGLDFSFMDVCSAYYSNIFDGHPEQYYEGLENLSTDYRVETFLKKVIQENVEEALNKKKETKIVPLFPSFIADYHKRERKLTLQFLTYATSRQLNRLPDLPNAVVIYFNFDDFKYLSSGFNSRWAQPKKLHQFQEIAVAAISQSEDKHENFINLTLLCTFYYVLRWNPKETKGLFEDNLDSALDRIIEEPERIFIHLKNLLANVNLASVELPTMNVVKHLLGKRFANSVRSMRFTSKEDYFQGSRARFEITIDNQLWPVLSAIDDLSSAEGSSFLEYEWFGGISTGEESIMLHYARLFELKAKVKKRPIWLLIDEGDIYYHPERQKMYLRDLLAVIKLLFGNNQIQIILTTHSPFIVSDLPIQNLIFMKKQDYRCTVVNEKIPIGTFGANIHDLFNETFFIENALMGDFAKDEIEKVINWCRSEGSLNQTEKIRRIINVIGEPIIKMKLMELFAKKIGQNTELARLQAQEAYIKDRISKITNQ</sequence>
<dbReference type="Proteomes" id="UP000245678">
    <property type="component" value="Unassembled WGS sequence"/>
</dbReference>
<proteinExistence type="predicted"/>
<dbReference type="RefSeq" id="WP_109610528.1">
    <property type="nucleotide sequence ID" value="NZ_QGHA01000017.1"/>
</dbReference>
<feature type="domain" description="Endonuclease GajA/Old nuclease/RecF-like AAA" evidence="1">
    <location>
        <begin position="451"/>
        <end position="518"/>
    </location>
</feature>
<dbReference type="InterPro" id="IPR051396">
    <property type="entry name" value="Bact_Antivir_Def_Nuclease"/>
</dbReference>
<dbReference type="Gene3D" id="3.40.50.300">
    <property type="entry name" value="P-loop containing nucleotide triphosphate hydrolases"/>
    <property type="match status" value="2"/>
</dbReference>
<dbReference type="SUPFAM" id="SSF52540">
    <property type="entry name" value="P-loop containing nucleoside triphosphate hydrolases"/>
    <property type="match status" value="1"/>
</dbReference>
<dbReference type="EMBL" id="QGHA01000017">
    <property type="protein sequence ID" value="PWK68277.1"/>
    <property type="molecule type" value="Genomic_DNA"/>
</dbReference>
<organism evidence="2 3">
    <name type="scientific">Mucilaginibacter oryzae</name>
    <dbReference type="NCBI Taxonomy" id="468058"/>
    <lineage>
        <taxon>Bacteria</taxon>
        <taxon>Pseudomonadati</taxon>
        <taxon>Bacteroidota</taxon>
        <taxon>Sphingobacteriia</taxon>
        <taxon>Sphingobacteriales</taxon>
        <taxon>Sphingobacteriaceae</taxon>
        <taxon>Mucilaginibacter</taxon>
    </lineage>
</organism>